<evidence type="ECO:0000313" key="2">
    <source>
        <dbReference type="EMBL" id="QTC91516.1"/>
    </source>
</evidence>
<feature type="compositionally biased region" description="Basic and acidic residues" evidence="1">
    <location>
        <begin position="15"/>
        <end position="46"/>
    </location>
</feature>
<protein>
    <submittedName>
        <fullName evidence="2">Uncharacterized protein</fullName>
    </submittedName>
</protein>
<accession>A0A975C0J9</accession>
<proteinExistence type="predicted"/>
<evidence type="ECO:0000313" key="3">
    <source>
        <dbReference type="Proteomes" id="UP000663918"/>
    </source>
</evidence>
<organism evidence="2 3">
    <name type="scientific">Brevundimonas goettingensis</name>
    <dbReference type="NCBI Taxonomy" id="2774190"/>
    <lineage>
        <taxon>Bacteria</taxon>
        <taxon>Pseudomonadati</taxon>
        <taxon>Pseudomonadota</taxon>
        <taxon>Alphaproteobacteria</taxon>
        <taxon>Caulobacterales</taxon>
        <taxon>Caulobacteraceae</taxon>
        <taxon>Brevundimonas</taxon>
    </lineage>
</organism>
<reference evidence="2" key="1">
    <citation type="submission" date="2020-09" db="EMBL/GenBank/DDBJ databases">
        <title>Brevundimonas sp. LVF2 isolated from a puddle in Goettingen, Germany.</title>
        <authorList>
            <person name="Friedrich I."/>
            <person name="Klassen A."/>
            <person name="Hannes N."/>
            <person name="Schneider D."/>
            <person name="Hertel R."/>
            <person name="Daniel R."/>
        </authorList>
    </citation>
    <scope>NUCLEOTIDE SEQUENCE</scope>
    <source>
        <strain evidence="2">LVF2</strain>
    </source>
</reference>
<sequence>MTAMTPSDPGYGRDQALEKARGTGRPADADLEPHTLDVDPNPDRHIHFSPGPDDEPAV</sequence>
<keyword evidence="3" id="KW-1185">Reference proteome</keyword>
<dbReference type="Proteomes" id="UP000663918">
    <property type="component" value="Chromosome"/>
</dbReference>
<gene>
    <name evidence="2" type="ORF">IFJ75_00840</name>
</gene>
<evidence type="ECO:0000256" key="1">
    <source>
        <dbReference type="SAM" id="MobiDB-lite"/>
    </source>
</evidence>
<dbReference type="AlphaFoldDB" id="A0A975C0J9"/>
<feature type="region of interest" description="Disordered" evidence="1">
    <location>
        <begin position="1"/>
        <end position="58"/>
    </location>
</feature>
<dbReference type="KEGG" id="bgoe:IFJ75_00840"/>
<dbReference type="EMBL" id="CP062222">
    <property type="protein sequence ID" value="QTC91516.1"/>
    <property type="molecule type" value="Genomic_DNA"/>
</dbReference>
<dbReference type="RefSeq" id="WP_207870694.1">
    <property type="nucleotide sequence ID" value="NZ_CP062222.1"/>
</dbReference>
<name>A0A975C0J9_9CAUL</name>